<dbReference type="Gene3D" id="3.40.50.720">
    <property type="entry name" value="NAD(P)-binding Rossmann-like Domain"/>
    <property type="match status" value="1"/>
</dbReference>
<comment type="similarity">
    <text evidence="1 4">Belongs to the ketopantoate reductase family.</text>
</comment>
<dbReference type="PANTHER" id="PTHR21708:SF30">
    <property type="entry name" value="2-DEHYDROPANTOATE 2-REDUCTASE-RELATED"/>
    <property type="match status" value="1"/>
</dbReference>
<dbReference type="InterPro" id="IPR003710">
    <property type="entry name" value="ApbA"/>
</dbReference>
<comment type="catalytic activity">
    <reaction evidence="4">
        <text>(R)-pantoate + NADP(+) = 2-dehydropantoate + NADPH + H(+)</text>
        <dbReference type="Rhea" id="RHEA:16233"/>
        <dbReference type="ChEBI" id="CHEBI:11561"/>
        <dbReference type="ChEBI" id="CHEBI:15378"/>
        <dbReference type="ChEBI" id="CHEBI:15980"/>
        <dbReference type="ChEBI" id="CHEBI:57783"/>
        <dbReference type="ChEBI" id="CHEBI:58349"/>
        <dbReference type="EC" id="1.1.1.169"/>
    </reaction>
</comment>
<gene>
    <name evidence="7" type="ORF">EHS25_004059</name>
</gene>
<keyword evidence="2 4" id="KW-0521">NADP</keyword>
<dbReference type="STRING" id="1890683.A0A427YT98"/>
<evidence type="ECO:0000256" key="1">
    <source>
        <dbReference type="ARBA" id="ARBA00007870"/>
    </source>
</evidence>
<dbReference type="GO" id="GO:0008677">
    <property type="term" value="F:2-dehydropantoate 2-reductase activity"/>
    <property type="evidence" value="ECO:0007669"/>
    <property type="project" value="UniProtKB-EC"/>
</dbReference>
<dbReference type="InterPro" id="IPR008927">
    <property type="entry name" value="6-PGluconate_DH-like_C_sf"/>
</dbReference>
<dbReference type="InterPro" id="IPR013332">
    <property type="entry name" value="KPR_N"/>
</dbReference>
<dbReference type="PANTHER" id="PTHR21708">
    <property type="entry name" value="PROBABLE 2-DEHYDROPANTOATE 2-REDUCTASE"/>
    <property type="match status" value="1"/>
</dbReference>
<sequence>MTTSAITNSAERENVLLFGLGGIGGIYACILHLSGKCDVSVVARSNYKAVSEKGFKLVSPKFGDHPSIKFAGVYRDCEEAAQSGKKFSYVLCANKALLDAVPSLSDNLRPVITPGLTSIVLLQNGVGAEAPLHASFPDTTVISAVVWTGGKTLPEENGVAGVEQFNREGLTIGVDYREGGDRAEEEAKLEKLVGWLAAGKGDCNVVKDIQSERWIKVIWNCCWNSLTTVTRIKTNRIFESSDEALPLCYTLMREVEAVAKAKGLNIPEGTVERLIKECTDVKTGLPSSMMFDNFAGRPMETEVILGTPVKEGKRLGVPVPTLLTLYTIVKALDYGNAHPDLCKI</sequence>
<name>A0A427YT98_9TREE</name>
<keyword evidence="8" id="KW-1185">Reference proteome</keyword>
<dbReference type="InterPro" id="IPR013752">
    <property type="entry name" value="KPA_reductase"/>
</dbReference>
<evidence type="ECO:0000256" key="4">
    <source>
        <dbReference type="RuleBase" id="RU362068"/>
    </source>
</evidence>
<comment type="function">
    <text evidence="4">Catalyzes the NADPH-dependent reduction of ketopantoate into pantoic acid.</text>
</comment>
<organism evidence="7 8">
    <name type="scientific">Saitozyma podzolica</name>
    <dbReference type="NCBI Taxonomy" id="1890683"/>
    <lineage>
        <taxon>Eukaryota</taxon>
        <taxon>Fungi</taxon>
        <taxon>Dikarya</taxon>
        <taxon>Basidiomycota</taxon>
        <taxon>Agaricomycotina</taxon>
        <taxon>Tremellomycetes</taxon>
        <taxon>Tremellales</taxon>
        <taxon>Trimorphomycetaceae</taxon>
        <taxon>Saitozyma</taxon>
    </lineage>
</organism>
<dbReference type="Proteomes" id="UP000279259">
    <property type="component" value="Unassembled WGS sequence"/>
</dbReference>
<dbReference type="SUPFAM" id="SSF48179">
    <property type="entry name" value="6-phosphogluconate dehydrogenase C-terminal domain-like"/>
    <property type="match status" value="1"/>
</dbReference>
<evidence type="ECO:0000259" key="5">
    <source>
        <dbReference type="Pfam" id="PF02558"/>
    </source>
</evidence>
<dbReference type="GO" id="GO:0005737">
    <property type="term" value="C:cytoplasm"/>
    <property type="evidence" value="ECO:0007669"/>
    <property type="project" value="TreeGrafter"/>
</dbReference>
<dbReference type="InterPro" id="IPR013328">
    <property type="entry name" value="6PGD_dom2"/>
</dbReference>
<dbReference type="AlphaFoldDB" id="A0A427YT98"/>
<keyword evidence="3 4" id="KW-0560">Oxidoreductase</keyword>
<reference evidence="7 8" key="1">
    <citation type="submission" date="2018-11" db="EMBL/GenBank/DDBJ databases">
        <title>Genome sequence of Saitozyma podzolica DSM 27192.</title>
        <authorList>
            <person name="Aliyu H."/>
            <person name="Gorte O."/>
            <person name="Ochsenreither K."/>
        </authorList>
    </citation>
    <scope>NUCLEOTIDE SEQUENCE [LARGE SCALE GENOMIC DNA]</scope>
    <source>
        <strain evidence="7 8">DSM 27192</strain>
    </source>
</reference>
<dbReference type="FunFam" id="1.10.1040.10:FF:000017">
    <property type="entry name" value="2-dehydropantoate 2-reductase"/>
    <property type="match status" value="1"/>
</dbReference>
<protein>
    <recommendedName>
        <fullName evidence="4">2-dehydropantoate 2-reductase</fullName>
        <ecNumber evidence="4">1.1.1.169</ecNumber>
    </recommendedName>
    <alternativeName>
        <fullName evidence="4">Ketopantoate reductase</fullName>
    </alternativeName>
</protein>
<evidence type="ECO:0000256" key="3">
    <source>
        <dbReference type="ARBA" id="ARBA00023002"/>
    </source>
</evidence>
<feature type="domain" description="Ketopantoate reductase C-terminal" evidence="6">
    <location>
        <begin position="208"/>
        <end position="332"/>
    </location>
</feature>
<evidence type="ECO:0000313" key="7">
    <source>
        <dbReference type="EMBL" id="RSH94256.1"/>
    </source>
</evidence>
<evidence type="ECO:0000313" key="8">
    <source>
        <dbReference type="Proteomes" id="UP000279259"/>
    </source>
</evidence>
<feature type="domain" description="Ketopantoate reductase N-terminal" evidence="5">
    <location>
        <begin position="16"/>
        <end position="153"/>
    </location>
</feature>
<comment type="caution">
    <text evidence="7">The sequence shown here is derived from an EMBL/GenBank/DDBJ whole genome shotgun (WGS) entry which is preliminary data.</text>
</comment>
<evidence type="ECO:0000259" key="6">
    <source>
        <dbReference type="Pfam" id="PF08546"/>
    </source>
</evidence>
<dbReference type="GO" id="GO:0015940">
    <property type="term" value="P:pantothenate biosynthetic process"/>
    <property type="evidence" value="ECO:0007669"/>
    <property type="project" value="InterPro"/>
</dbReference>
<dbReference type="InterPro" id="IPR051402">
    <property type="entry name" value="KPR-Related"/>
</dbReference>
<dbReference type="OrthoDB" id="3609at2759"/>
<accession>A0A427YT98</accession>
<evidence type="ECO:0000256" key="2">
    <source>
        <dbReference type="ARBA" id="ARBA00022857"/>
    </source>
</evidence>
<dbReference type="Pfam" id="PF02558">
    <property type="entry name" value="ApbA"/>
    <property type="match status" value="1"/>
</dbReference>
<dbReference type="EMBL" id="RSCD01000002">
    <property type="protein sequence ID" value="RSH94256.1"/>
    <property type="molecule type" value="Genomic_DNA"/>
</dbReference>
<dbReference type="NCBIfam" id="TIGR00745">
    <property type="entry name" value="apbA_panE"/>
    <property type="match status" value="1"/>
</dbReference>
<dbReference type="Pfam" id="PF08546">
    <property type="entry name" value="ApbA_C"/>
    <property type="match status" value="1"/>
</dbReference>
<proteinExistence type="inferred from homology"/>
<dbReference type="EC" id="1.1.1.169" evidence="4"/>
<dbReference type="Gene3D" id="1.10.1040.10">
    <property type="entry name" value="N-(1-d-carboxylethyl)-l-norvaline Dehydrogenase, domain 2"/>
    <property type="match status" value="1"/>
</dbReference>